<dbReference type="AlphaFoldDB" id="A0A3M7BMD6"/>
<accession>A0A3M7BMD6</accession>
<name>A0A3M7BMD6_HORWE</name>
<dbReference type="Proteomes" id="UP000276864">
    <property type="component" value="Unassembled WGS sequence"/>
</dbReference>
<evidence type="ECO:0000313" key="2">
    <source>
        <dbReference type="EMBL" id="RMY40963.1"/>
    </source>
</evidence>
<evidence type="ECO:0000256" key="1">
    <source>
        <dbReference type="SAM" id="MobiDB-lite"/>
    </source>
</evidence>
<evidence type="ECO:0000313" key="3">
    <source>
        <dbReference type="Proteomes" id="UP000276864"/>
    </source>
</evidence>
<proteinExistence type="predicted"/>
<comment type="caution">
    <text evidence="2">The sequence shown here is derived from an EMBL/GenBank/DDBJ whole genome shotgun (WGS) entry which is preliminary data.</text>
</comment>
<evidence type="ECO:0008006" key="4">
    <source>
        <dbReference type="Google" id="ProtNLM"/>
    </source>
</evidence>
<sequence>MSADRAQDDIEAQQNDASVRDAPDGLAFDNDYTSRVGQKQAPIPVQSDADAVADNNPDVDDPDSDKALQQDEAAAIDKSNIMNNRTRGGRTAGNLREPSDEEFPVPMMGPAVWLLRAFRIRRSRICRKRSPITCTIQAFLMGRSLVV</sequence>
<gene>
    <name evidence="2" type="ORF">D0866_00923</name>
</gene>
<reference evidence="2 3" key="1">
    <citation type="journal article" date="2018" name="BMC Genomics">
        <title>Genomic evidence for intraspecific hybridization in a clonal and extremely halotolerant yeast.</title>
        <authorList>
            <person name="Gostincar C."/>
            <person name="Stajich J.E."/>
            <person name="Zupancic J."/>
            <person name="Zalar P."/>
            <person name="Gunde-Cimerman N."/>
        </authorList>
    </citation>
    <scope>NUCLEOTIDE SEQUENCE [LARGE SCALE GENOMIC DNA]</scope>
    <source>
        <strain evidence="2 3">EXF-6651</strain>
    </source>
</reference>
<feature type="region of interest" description="Disordered" evidence="1">
    <location>
        <begin position="1"/>
        <end position="102"/>
    </location>
</feature>
<dbReference type="EMBL" id="QWIM01000047">
    <property type="protein sequence ID" value="RMY40963.1"/>
    <property type="molecule type" value="Genomic_DNA"/>
</dbReference>
<feature type="compositionally biased region" description="Low complexity" evidence="1">
    <location>
        <begin position="47"/>
        <end position="56"/>
    </location>
</feature>
<organism evidence="2 3">
    <name type="scientific">Hortaea werneckii</name>
    <name type="common">Black yeast</name>
    <name type="synonym">Cladosporium werneckii</name>
    <dbReference type="NCBI Taxonomy" id="91943"/>
    <lineage>
        <taxon>Eukaryota</taxon>
        <taxon>Fungi</taxon>
        <taxon>Dikarya</taxon>
        <taxon>Ascomycota</taxon>
        <taxon>Pezizomycotina</taxon>
        <taxon>Dothideomycetes</taxon>
        <taxon>Dothideomycetidae</taxon>
        <taxon>Mycosphaerellales</taxon>
        <taxon>Teratosphaeriaceae</taxon>
        <taxon>Hortaea</taxon>
    </lineage>
</organism>
<dbReference type="VEuPathDB" id="FungiDB:BTJ68_10488"/>
<protein>
    <recommendedName>
        <fullName evidence="4">Histone chaperone domain-containing protein</fullName>
    </recommendedName>
</protein>